<dbReference type="Pfam" id="PF04290">
    <property type="entry name" value="DctQ"/>
    <property type="match status" value="1"/>
</dbReference>
<keyword evidence="6 9" id="KW-1133">Transmembrane helix</keyword>
<proteinExistence type="inferred from homology"/>
<protein>
    <recommendedName>
        <fullName evidence="9">TRAP transporter small permease protein</fullName>
    </recommendedName>
</protein>
<comment type="function">
    <text evidence="9">Part of the tripartite ATP-independent periplasmic (TRAP) transport system.</text>
</comment>
<dbReference type="GO" id="GO:0005886">
    <property type="term" value="C:plasma membrane"/>
    <property type="evidence" value="ECO:0007669"/>
    <property type="project" value="UniProtKB-SubCell"/>
</dbReference>
<dbReference type="KEGG" id="psin:CAK95_04545"/>
<dbReference type="InterPro" id="IPR055348">
    <property type="entry name" value="DctQ"/>
</dbReference>
<feature type="transmembrane region" description="Helical" evidence="9">
    <location>
        <begin position="55"/>
        <end position="72"/>
    </location>
</feature>
<keyword evidence="5 9" id="KW-0812">Transmembrane</keyword>
<dbReference type="GO" id="GO:0022857">
    <property type="term" value="F:transmembrane transporter activity"/>
    <property type="evidence" value="ECO:0007669"/>
    <property type="project" value="UniProtKB-UniRule"/>
</dbReference>
<dbReference type="PANTHER" id="PTHR35011">
    <property type="entry name" value="2,3-DIKETO-L-GULONATE TRAP TRANSPORTER SMALL PERMEASE PROTEIN YIAM"/>
    <property type="match status" value="1"/>
</dbReference>
<evidence type="ECO:0000256" key="7">
    <source>
        <dbReference type="ARBA" id="ARBA00023136"/>
    </source>
</evidence>
<reference evidence="11 12" key="1">
    <citation type="submission" date="2017-05" db="EMBL/GenBank/DDBJ databases">
        <title>Full genome sequence of Pseudorhodoplanes sinuspersici.</title>
        <authorList>
            <person name="Dastgheib S.M.M."/>
            <person name="Shavandi M."/>
            <person name="Tirandaz H."/>
        </authorList>
    </citation>
    <scope>NUCLEOTIDE SEQUENCE [LARGE SCALE GENOMIC DNA]</scope>
    <source>
        <strain evidence="11 12">RIPI110</strain>
    </source>
</reference>
<keyword evidence="7 9" id="KW-0472">Membrane</keyword>
<keyword evidence="2 9" id="KW-0813">Transport</keyword>
<comment type="similarity">
    <text evidence="8 9">Belongs to the TRAP transporter small permease family.</text>
</comment>
<dbReference type="GO" id="GO:0015740">
    <property type="term" value="P:C4-dicarboxylate transport"/>
    <property type="evidence" value="ECO:0007669"/>
    <property type="project" value="TreeGrafter"/>
</dbReference>
<dbReference type="Proteomes" id="UP000194137">
    <property type="component" value="Chromosome"/>
</dbReference>
<evidence type="ECO:0000256" key="5">
    <source>
        <dbReference type="ARBA" id="ARBA00022692"/>
    </source>
</evidence>
<dbReference type="PANTHER" id="PTHR35011:SF10">
    <property type="entry name" value="TRAP TRANSPORTER SMALL PERMEASE PROTEIN"/>
    <property type="match status" value="1"/>
</dbReference>
<evidence type="ECO:0000256" key="6">
    <source>
        <dbReference type="ARBA" id="ARBA00022989"/>
    </source>
</evidence>
<keyword evidence="4 9" id="KW-0997">Cell inner membrane</keyword>
<evidence type="ECO:0000313" key="11">
    <source>
        <dbReference type="EMBL" id="ARP98442.1"/>
    </source>
</evidence>
<keyword evidence="3" id="KW-1003">Cell membrane</keyword>
<comment type="subunit">
    <text evidence="9">The complex comprises the extracytoplasmic solute receptor protein and the two transmembrane proteins.</text>
</comment>
<feature type="transmembrane region" description="Helical" evidence="9">
    <location>
        <begin position="93"/>
        <end position="115"/>
    </location>
</feature>
<feature type="domain" description="Tripartite ATP-independent periplasmic transporters DctQ component" evidence="10">
    <location>
        <begin position="33"/>
        <end position="161"/>
    </location>
</feature>
<dbReference type="STRING" id="1235591.CAK95_04545"/>
<comment type="subcellular location">
    <subcellularLocation>
        <location evidence="1 9">Cell inner membrane</location>
        <topology evidence="1 9">Multi-pass membrane protein</topology>
    </subcellularLocation>
</comment>
<evidence type="ECO:0000256" key="1">
    <source>
        <dbReference type="ARBA" id="ARBA00004429"/>
    </source>
</evidence>
<evidence type="ECO:0000313" key="12">
    <source>
        <dbReference type="Proteomes" id="UP000194137"/>
    </source>
</evidence>
<accession>A0A1W6ZM99</accession>
<sequence>MRRHGATMLERITTRLVHSLLAIAAAIIFLLSFLVVADVVGRGLFNSPVKGTPEIVSMSIVIICFLLAAYAVQSGGMLRTDVIVGMFGRRGHAFADLASGLLGAAFFILIVWGSFEPALHSWISNEFEGEGALRVPVWPARFIVMFGAALVVAIYLGQTLLALLAMLHPEDASPPTTSPP</sequence>
<evidence type="ECO:0000256" key="2">
    <source>
        <dbReference type="ARBA" id="ARBA00022448"/>
    </source>
</evidence>
<organism evidence="11 12">
    <name type="scientific">Pseudorhodoplanes sinuspersici</name>
    <dbReference type="NCBI Taxonomy" id="1235591"/>
    <lineage>
        <taxon>Bacteria</taxon>
        <taxon>Pseudomonadati</taxon>
        <taxon>Pseudomonadota</taxon>
        <taxon>Alphaproteobacteria</taxon>
        <taxon>Hyphomicrobiales</taxon>
        <taxon>Pseudorhodoplanes</taxon>
    </lineage>
</organism>
<evidence type="ECO:0000256" key="3">
    <source>
        <dbReference type="ARBA" id="ARBA00022475"/>
    </source>
</evidence>
<evidence type="ECO:0000259" key="10">
    <source>
        <dbReference type="Pfam" id="PF04290"/>
    </source>
</evidence>
<keyword evidence="12" id="KW-1185">Reference proteome</keyword>
<feature type="transmembrane region" description="Helical" evidence="9">
    <location>
        <begin position="12"/>
        <end position="35"/>
    </location>
</feature>
<name>A0A1W6ZM99_9HYPH</name>
<gene>
    <name evidence="11" type="ORF">CAK95_04545</name>
</gene>
<evidence type="ECO:0000256" key="9">
    <source>
        <dbReference type="RuleBase" id="RU369079"/>
    </source>
</evidence>
<dbReference type="AlphaFoldDB" id="A0A1W6ZM99"/>
<dbReference type="InterPro" id="IPR007387">
    <property type="entry name" value="TRAP_DctQ"/>
</dbReference>
<evidence type="ECO:0000256" key="4">
    <source>
        <dbReference type="ARBA" id="ARBA00022519"/>
    </source>
</evidence>
<evidence type="ECO:0000256" key="8">
    <source>
        <dbReference type="ARBA" id="ARBA00038436"/>
    </source>
</evidence>
<dbReference type="EMBL" id="CP021112">
    <property type="protein sequence ID" value="ARP98442.1"/>
    <property type="molecule type" value="Genomic_DNA"/>
</dbReference>
<feature type="transmembrane region" description="Helical" evidence="9">
    <location>
        <begin position="142"/>
        <end position="167"/>
    </location>
</feature>